<dbReference type="Proteomes" id="UP001404845">
    <property type="component" value="Unassembled WGS sequence"/>
</dbReference>
<sequence>METGDFGGVYPPAALSAEFNGKVAAARAEAARTAKGEVERAFASADALAETPDAPILQCGRELPTSDETLRPLVQACREGNQAFSARREEARCKQALAASGAGNGLSAGTIRASASAQTGVPVRKLVCGGAQQRVSVTFPTSGMLWWSKQYMEIRLPEEPRHAESGTIRWLMEPVGGSKSDWALARIESKTIELPAPQEMMLSCLAQHGFCR</sequence>
<dbReference type="EMBL" id="JAQYXL010000001">
    <property type="protein sequence ID" value="MEN3226790.1"/>
    <property type="molecule type" value="Genomic_DNA"/>
</dbReference>
<gene>
    <name evidence="1" type="ORF">PUR21_03770</name>
</gene>
<evidence type="ECO:0000313" key="2">
    <source>
        <dbReference type="Proteomes" id="UP001404845"/>
    </source>
</evidence>
<dbReference type="RefSeq" id="WP_345970239.1">
    <property type="nucleotide sequence ID" value="NZ_JAQYXL010000001.1"/>
</dbReference>
<keyword evidence="2" id="KW-1185">Reference proteome</keyword>
<comment type="caution">
    <text evidence="1">The sequence shown here is derived from an EMBL/GenBank/DDBJ whole genome shotgun (WGS) entry which is preliminary data.</text>
</comment>
<accession>A0ABU9Z6X3</accession>
<evidence type="ECO:0000313" key="1">
    <source>
        <dbReference type="EMBL" id="MEN3226790.1"/>
    </source>
</evidence>
<protein>
    <submittedName>
        <fullName evidence="1">Uncharacterized protein</fullName>
    </submittedName>
</protein>
<organism evidence="1 2">
    <name type="scientific">Methylorubrum rhodesianum</name>
    <dbReference type="NCBI Taxonomy" id="29427"/>
    <lineage>
        <taxon>Bacteria</taxon>
        <taxon>Pseudomonadati</taxon>
        <taxon>Pseudomonadota</taxon>
        <taxon>Alphaproteobacteria</taxon>
        <taxon>Hyphomicrobiales</taxon>
        <taxon>Methylobacteriaceae</taxon>
        <taxon>Methylorubrum</taxon>
    </lineage>
</organism>
<proteinExistence type="predicted"/>
<name>A0ABU9Z6X3_9HYPH</name>
<reference evidence="1 2" key="1">
    <citation type="journal article" date="2023" name="PLoS ONE">
        <title>Complete genome assembly of Hawai'i environmental nontuberculous mycobacteria reveals unexpected co-isolation with methylobacteria.</title>
        <authorList>
            <person name="Hendrix J."/>
            <person name="Epperson L.E."/>
            <person name="Tong E.I."/>
            <person name="Chan Y.L."/>
            <person name="Hasan N.A."/>
            <person name="Dawrs S.N."/>
            <person name="Norton G.J."/>
            <person name="Virdi R."/>
            <person name="Crooks J.L."/>
            <person name="Chan E.D."/>
            <person name="Honda J.R."/>
            <person name="Strong M."/>
        </authorList>
    </citation>
    <scope>NUCLEOTIDE SEQUENCE [LARGE SCALE GENOMIC DNA]</scope>
    <source>
        <strain evidence="1 2">NJH_HI01</strain>
    </source>
</reference>